<dbReference type="Pfam" id="PF01636">
    <property type="entry name" value="APH"/>
    <property type="match status" value="1"/>
</dbReference>
<dbReference type="InterPro" id="IPR050249">
    <property type="entry name" value="Pseudomonas-type_ThrB"/>
</dbReference>
<keyword evidence="3" id="KW-1185">Reference proteome</keyword>
<dbReference type="PANTHER" id="PTHR21064:SF6">
    <property type="entry name" value="AMINOGLYCOSIDE PHOSPHOTRANSFERASE DOMAIN-CONTAINING PROTEIN"/>
    <property type="match status" value="1"/>
</dbReference>
<protein>
    <submittedName>
        <fullName evidence="2">Phosphotransferase</fullName>
    </submittedName>
</protein>
<dbReference type="Proteomes" id="UP000749471">
    <property type="component" value="Unassembled WGS sequence"/>
</dbReference>
<evidence type="ECO:0000313" key="3">
    <source>
        <dbReference type="Proteomes" id="UP000749471"/>
    </source>
</evidence>
<reference evidence="2 3" key="1">
    <citation type="submission" date="2021-06" db="EMBL/GenBank/DDBJ databases">
        <authorList>
            <person name="Sun Q."/>
            <person name="Li D."/>
        </authorList>
    </citation>
    <scope>NUCLEOTIDE SEQUENCE [LARGE SCALE GENOMIC DNA]</scope>
    <source>
        <strain evidence="2 3">MSJ-40</strain>
    </source>
</reference>
<name>A0ABS6E8A8_9FIRM</name>
<feature type="domain" description="Aminoglycoside phosphotransferase" evidence="1">
    <location>
        <begin position="17"/>
        <end position="221"/>
    </location>
</feature>
<dbReference type="PANTHER" id="PTHR21064">
    <property type="entry name" value="AMINOGLYCOSIDE PHOSPHOTRANSFERASE DOMAIN-CONTAINING PROTEIN-RELATED"/>
    <property type="match status" value="1"/>
</dbReference>
<dbReference type="InterPro" id="IPR002575">
    <property type="entry name" value="Aminoglycoside_PTrfase"/>
</dbReference>
<dbReference type="RefSeq" id="WP_216520926.1">
    <property type="nucleotide sequence ID" value="NZ_JAHLPM010000012.1"/>
</dbReference>
<proteinExistence type="predicted"/>
<evidence type="ECO:0000259" key="1">
    <source>
        <dbReference type="Pfam" id="PF01636"/>
    </source>
</evidence>
<dbReference type="EMBL" id="JAHLPM010000012">
    <property type="protein sequence ID" value="MBU5439142.1"/>
    <property type="molecule type" value="Genomic_DNA"/>
</dbReference>
<evidence type="ECO:0000313" key="2">
    <source>
        <dbReference type="EMBL" id="MBU5439142.1"/>
    </source>
</evidence>
<sequence length="317" mass="37669">MKKVVNKLNGDYSSLKLLGGFNDSVYEVKVNDKSFVIKFFLMSQTNKSLIKGELDWINYLSENGMNVAKPVFSIQDNFIKEISENAYSYYYVIFEKVEGRFIDEEGWKENLIKNWGQAMGKMHNLAKNYKPSCNGSIKKWIDNDILTDPPSLITDLVLDKWNKYVEKIKSLPISKDSYGIIHNDLHHKNIYFNNGEVILFDFGDCEYNWFSYDISISLYHAIQRIPLNQEEYRLDFANKFMKNFMIGYKLENSIDYSWLKEIEFFLDYRHIYSYLYILKHLNINDTDNRLKEFLEEMKNRIEEGLPYLKGLNLEQFI</sequence>
<accession>A0ABS6E8A8</accession>
<organism evidence="2 3">
    <name type="scientific">Tissierella simiarum</name>
    <dbReference type="NCBI Taxonomy" id="2841534"/>
    <lineage>
        <taxon>Bacteria</taxon>
        <taxon>Bacillati</taxon>
        <taxon>Bacillota</taxon>
        <taxon>Tissierellia</taxon>
        <taxon>Tissierellales</taxon>
        <taxon>Tissierellaceae</taxon>
        <taxon>Tissierella</taxon>
    </lineage>
</organism>
<gene>
    <name evidence="2" type="ORF">KQI42_14060</name>
</gene>
<comment type="caution">
    <text evidence="2">The sequence shown here is derived from an EMBL/GenBank/DDBJ whole genome shotgun (WGS) entry which is preliminary data.</text>
</comment>